<dbReference type="RefSeq" id="WP_096206618.1">
    <property type="nucleotide sequence ID" value="NZ_FZMP01000203.1"/>
</dbReference>
<dbReference type="GO" id="GO:0005524">
    <property type="term" value="F:ATP binding"/>
    <property type="evidence" value="ECO:0007669"/>
    <property type="project" value="UniProtKB-KW"/>
</dbReference>
<dbReference type="CDD" id="cd18800">
    <property type="entry name" value="SF2_C_EcoR124I-like"/>
    <property type="match status" value="1"/>
</dbReference>
<dbReference type="EMBL" id="FZMP01000203">
    <property type="protein sequence ID" value="SNQ61995.1"/>
    <property type="molecule type" value="Genomic_DNA"/>
</dbReference>
<dbReference type="SMART" id="SM00487">
    <property type="entry name" value="DEXDc"/>
    <property type="match status" value="1"/>
</dbReference>
<evidence type="ECO:0000256" key="5">
    <source>
        <dbReference type="ARBA" id="ARBA00022741"/>
    </source>
</evidence>
<dbReference type="Pfam" id="PF04313">
    <property type="entry name" value="HSDR_N"/>
    <property type="match status" value="1"/>
</dbReference>
<dbReference type="InterPro" id="IPR051268">
    <property type="entry name" value="Type-I_R_enzyme_R_subunit"/>
</dbReference>
<feature type="domain" description="Helicase ATP-binding" evidence="12">
    <location>
        <begin position="284"/>
        <end position="448"/>
    </location>
</feature>
<keyword evidence="14" id="KW-1185">Reference proteome</keyword>
<keyword evidence="4" id="KW-0540">Nuclease</keyword>
<proteinExistence type="inferred from homology"/>
<keyword evidence="9" id="KW-0067">ATP-binding</keyword>
<dbReference type="Pfam" id="PF22679">
    <property type="entry name" value="T1R_D3-like"/>
    <property type="match status" value="1"/>
</dbReference>
<dbReference type="Proteomes" id="UP000218615">
    <property type="component" value="Unassembled WGS sequence"/>
</dbReference>
<dbReference type="PROSITE" id="PS51192">
    <property type="entry name" value="HELICASE_ATP_BIND_1"/>
    <property type="match status" value="1"/>
</dbReference>
<dbReference type="GO" id="GO:0003677">
    <property type="term" value="F:DNA binding"/>
    <property type="evidence" value="ECO:0007669"/>
    <property type="project" value="UniProtKB-KW"/>
</dbReference>
<dbReference type="CDD" id="cd22332">
    <property type="entry name" value="HsdR_N"/>
    <property type="match status" value="1"/>
</dbReference>
<organism evidence="13 14">
    <name type="scientific">Candidatus Methanoperedens nitratireducens</name>
    <dbReference type="NCBI Taxonomy" id="1392998"/>
    <lineage>
        <taxon>Archaea</taxon>
        <taxon>Methanobacteriati</taxon>
        <taxon>Methanobacteriota</taxon>
        <taxon>Stenosarchaea group</taxon>
        <taxon>Methanomicrobia</taxon>
        <taxon>Methanosarcinales</taxon>
        <taxon>ANME-2 cluster</taxon>
        <taxon>Candidatus Methanoperedentaceae</taxon>
        <taxon>Candidatus Methanoperedens</taxon>
    </lineage>
</organism>
<evidence type="ECO:0000256" key="8">
    <source>
        <dbReference type="ARBA" id="ARBA00022801"/>
    </source>
</evidence>
<keyword evidence="7" id="KW-0255">Endonuclease</keyword>
<evidence type="ECO:0000256" key="6">
    <source>
        <dbReference type="ARBA" id="ARBA00022747"/>
    </source>
</evidence>
<dbReference type="Pfam" id="PF11867">
    <property type="entry name" value="T1RH-like_C"/>
    <property type="match status" value="1"/>
</dbReference>
<dbReference type="GO" id="GO:0120545">
    <property type="term" value="F:nucleic acid conformation isomerase activity"/>
    <property type="evidence" value="ECO:0007669"/>
    <property type="project" value="UniProtKB-ARBA"/>
</dbReference>
<dbReference type="InterPro" id="IPR004473">
    <property type="entry name" value="Restrct_endonuc_typeI_HsdR"/>
</dbReference>
<dbReference type="NCBIfam" id="TIGR00348">
    <property type="entry name" value="hsdR"/>
    <property type="match status" value="1"/>
</dbReference>
<dbReference type="CDD" id="cd18030">
    <property type="entry name" value="DEXHc_RE_I_HsdR"/>
    <property type="match status" value="1"/>
</dbReference>
<dbReference type="GO" id="GO:0009307">
    <property type="term" value="P:DNA restriction-modification system"/>
    <property type="evidence" value="ECO:0007669"/>
    <property type="project" value="UniProtKB-KW"/>
</dbReference>
<name>A0A284VRS8_9EURY</name>
<evidence type="ECO:0000256" key="4">
    <source>
        <dbReference type="ARBA" id="ARBA00022722"/>
    </source>
</evidence>
<dbReference type="InterPro" id="IPR021810">
    <property type="entry name" value="T1RH-like_C"/>
</dbReference>
<evidence type="ECO:0000256" key="2">
    <source>
        <dbReference type="ARBA" id="ARBA00008598"/>
    </source>
</evidence>
<evidence type="ECO:0000256" key="7">
    <source>
        <dbReference type="ARBA" id="ARBA00022759"/>
    </source>
</evidence>
<dbReference type="Pfam" id="PF18766">
    <property type="entry name" value="SWI2_SNF2"/>
    <property type="match status" value="1"/>
</dbReference>
<evidence type="ECO:0000256" key="11">
    <source>
        <dbReference type="SAM" id="Coils"/>
    </source>
</evidence>
<evidence type="ECO:0000313" key="14">
    <source>
        <dbReference type="Proteomes" id="UP000218615"/>
    </source>
</evidence>
<dbReference type="InterPro" id="IPR007409">
    <property type="entry name" value="Restrct_endonuc_type1_HsdR_N"/>
</dbReference>
<evidence type="ECO:0000256" key="1">
    <source>
        <dbReference type="ARBA" id="ARBA00000851"/>
    </source>
</evidence>
<dbReference type="InterPro" id="IPR014001">
    <property type="entry name" value="Helicase_ATP-bd"/>
</dbReference>
<evidence type="ECO:0000256" key="10">
    <source>
        <dbReference type="ARBA" id="ARBA00023125"/>
    </source>
</evidence>
<comment type="similarity">
    <text evidence="2">Belongs to the HsdR family.</text>
</comment>
<evidence type="ECO:0000313" key="13">
    <source>
        <dbReference type="EMBL" id="SNQ61995.1"/>
    </source>
</evidence>
<accession>A0A284VRS8</accession>
<dbReference type="InterPro" id="IPR040980">
    <property type="entry name" value="SWI2_SNF2"/>
</dbReference>
<keyword evidence="10" id="KW-0238">DNA-binding</keyword>
<dbReference type="PANTHER" id="PTHR30195">
    <property type="entry name" value="TYPE I SITE-SPECIFIC DEOXYRIBONUCLEASE PROTEIN SUBUNIT M AND R"/>
    <property type="match status" value="1"/>
</dbReference>
<evidence type="ECO:0000259" key="12">
    <source>
        <dbReference type="PROSITE" id="PS51192"/>
    </source>
</evidence>
<keyword evidence="5" id="KW-0547">Nucleotide-binding</keyword>
<feature type="coiled-coil region" evidence="11">
    <location>
        <begin position="469"/>
        <end position="503"/>
    </location>
</feature>
<keyword evidence="6" id="KW-0680">Restriction system</keyword>
<reference evidence="14" key="1">
    <citation type="submission" date="2017-06" db="EMBL/GenBank/DDBJ databases">
        <authorList>
            <person name="Cremers G."/>
        </authorList>
    </citation>
    <scope>NUCLEOTIDE SEQUENCE [LARGE SCALE GENOMIC DNA]</scope>
</reference>
<evidence type="ECO:0000256" key="3">
    <source>
        <dbReference type="ARBA" id="ARBA00012654"/>
    </source>
</evidence>
<dbReference type="OrthoDB" id="11429at2157"/>
<sequence>MSFDYSEDSLVEQPAIELFSDLGWEAANCFYEKFGEKSTLGRETTGEVILVLRLREALKRLNPSLPPEAIELAIEELTRDRSIMSPANANREVYRLLKNGVKVAFRGKENEETVENVRVIDWNEPSNNDFFLASQFWVSGEMYKRRADLVGFVNGLPLVFIELKASYKRLEHAFKGNLRDYKSNIPQIFWYNGFIILSNGSQSKIGSMTAEWEHFAEWKKINSEGEEGIVSLDTMIRGTCEPARLLDILENFMLFNEATGGLVKLVAKNHQYLGVNNATEALKQIEKNRGRLGVFWHTQGSGKSYSMVFFSQKVLRKIPGNFTFVIVTDRQDLDNQIYKNFAGAGAVTEEQVQALSGEHLKQLLREDHRYIFTLIQKFHKKKGETYPMLSARKDIIVITDEAHRSQYDALALNMRNALPNAAFIAFTGTPLIFGEEKTKEVFGDYVSIYNFKQSVDDGATVPLYYENRIPELQLTNKELNEDLQRLIDEAELDEEQEKKLEREFAREYHLITRDDRLDKIARDIVAHFMGRGQFGKAMVVSIDKATALRMHDKVQKYWKKYLNDLQAKLVKCDKFEKQELEEKIKFMDETDMAVVVSQSQNEIEDFKKKGLDIAQHRKRIVKEDLDTKFKDPDDPFRIVFVCAMWMTGFDVPSCSTIYLDKPMRNHTLMQTIARANRVFRDKLNGLVVDYVGVFRNLQKALAIYGSGAGGGIKEGDTPVKDKSVLVELLKQSIEDATAFCTERSIDLSKIQAAQGFERVKLMDDAINAILTSDDSKAKYLSMAGNVVRIYRAILPDPAANEFGLMQMLLAKIAETIRSLAPETDISEIMDSVENLLDKSIATEGYVIRESSDEYRPVDLSRIDFEALKAKFENSRKRIEAEKLRGAINRKLVQMVSLNKNRVDYLEKFQKLIDEYNSGSYNVETFFTKLVEFAKGLNAEEKRGIAENLTEEELAIFDLLTKPEMTLSKKEEQEVKKVAHDLLETLKKEKLVLDWRKRQQSRAAVRLSIEEILDRLPRSYIPELYQHKCDVVYQHIYDSYFGQGQSIYSPAV</sequence>
<dbReference type="InterPro" id="IPR055180">
    <property type="entry name" value="HsdR_RecA-like_helicase_dom_2"/>
</dbReference>
<evidence type="ECO:0000256" key="9">
    <source>
        <dbReference type="ARBA" id="ARBA00022840"/>
    </source>
</evidence>
<gene>
    <name evidence="13" type="ORF">MNV_560041</name>
</gene>
<dbReference type="SUPFAM" id="SSF52540">
    <property type="entry name" value="P-loop containing nucleoside triphosphate hydrolases"/>
    <property type="match status" value="2"/>
</dbReference>
<protein>
    <recommendedName>
        <fullName evidence="3">type I site-specific deoxyribonuclease</fullName>
        <ecNumber evidence="3">3.1.21.3</ecNumber>
    </recommendedName>
</protein>
<dbReference type="Gene3D" id="3.90.1570.50">
    <property type="match status" value="1"/>
</dbReference>
<comment type="catalytic activity">
    <reaction evidence="1">
        <text>Endonucleolytic cleavage of DNA to give random double-stranded fragments with terminal 5'-phosphates, ATP is simultaneously hydrolyzed.</text>
        <dbReference type="EC" id="3.1.21.3"/>
    </reaction>
</comment>
<dbReference type="GO" id="GO:0009035">
    <property type="term" value="F:type I site-specific deoxyribonuclease activity"/>
    <property type="evidence" value="ECO:0007669"/>
    <property type="project" value="UniProtKB-EC"/>
</dbReference>
<dbReference type="Gene3D" id="3.40.50.300">
    <property type="entry name" value="P-loop containing nucleotide triphosphate hydrolases"/>
    <property type="match status" value="2"/>
</dbReference>
<dbReference type="PANTHER" id="PTHR30195:SF15">
    <property type="entry name" value="TYPE I RESTRICTION ENZYME HINDI ENDONUCLEASE SUBUNIT"/>
    <property type="match status" value="1"/>
</dbReference>
<keyword evidence="8" id="KW-0378">Hydrolase</keyword>
<keyword evidence="11" id="KW-0175">Coiled coil</keyword>
<dbReference type="AlphaFoldDB" id="A0A284VRS8"/>
<dbReference type="InterPro" id="IPR027417">
    <property type="entry name" value="P-loop_NTPase"/>
</dbReference>
<dbReference type="EC" id="3.1.21.3" evidence="3"/>
<dbReference type="STRING" id="1392998.ANME2D_01400"/>